<keyword evidence="3 5" id="KW-0378">Hydrolase</keyword>
<accession>A0A5Q0GQG7</accession>
<dbReference type="GO" id="GO:0008783">
    <property type="term" value="F:agmatinase activity"/>
    <property type="evidence" value="ECO:0007669"/>
    <property type="project" value="TreeGrafter"/>
</dbReference>
<feature type="binding site" evidence="4">
    <location>
        <position position="165"/>
    </location>
    <ligand>
        <name>Mn(2+)</name>
        <dbReference type="ChEBI" id="CHEBI:29035"/>
        <label>1</label>
    </ligand>
</feature>
<feature type="binding site" evidence="4">
    <location>
        <position position="241"/>
    </location>
    <ligand>
        <name>Mn(2+)</name>
        <dbReference type="ChEBI" id="CHEBI:29035"/>
        <label>1</label>
    </ligand>
</feature>
<dbReference type="RefSeq" id="WP_033433410.1">
    <property type="nucleotide sequence ID" value="NZ_CP034550.1"/>
</dbReference>
<dbReference type="Pfam" id="PF00491">
    <property type="entry name" value="Arginase"/>
    <property type="match status" value="1"/>
</dbReference>
<protein>
    <submittedName>
        <fullName evidence="6">Arginase family protein</fullName>
    </submittedName>
</protein>
<feature type="binding site" evidence="4">
    <location>
        <position position="239"/>
    </location>
    <ligand>
        <name>Mn(2+)</name>
        <dbReference type="ChEBI" id="CHEBI:29035"/>
        <label>1</label>
    </ligand>
</feature>
<evidence type="ECO:0000256" key="5">
    <source>
        <dbReference type="RuleBase" id="RU003684"/>
    </source>
</evidence>
<dbReference type="GO" id="GO:0046872">
    <property type="term" value="F:metal ion binding"/>
    <property type="evidence" value="ECO:0007669"/>
    <property type="project" value="UniProtKB-KW"/>
</dbReference>
<dbReference type="EMBL" id="CP034550">
    <property type="protein sequence ID" value="QFZ16219.1"/>
    <property type="molecule type" value="Genomic_DNA"/>
</dbReference>
<keyword evidence="4" id="KW-0464">Manganese</keyword>
<evidence type="ECO:0000313" key="6">
    <source>
        <dbReference type="EMBL" id="QFZ16219.1"/>
    </source>
</evidence>
<evidence type="ECO:0000256" key="3">
    <source>
        <dbReference type="ARBA" id="ARBA00022801"/>
    </source>
</evidence>
<gene>
    <name evidence="6" type="ORF">EKG83_00975</name>
</gene>
<reference evidence="7" key="1">
    <citation type="journal article" date="2021" name="Curr. Microbiol.">
        <title>Complete genome of nocamycin-producing strain Saccharothrix syringae NRRL B-16468 reveals the biosynthetic potential for secondary metabolites.</title>
        <authorList>
            <person name="Mo X."/>
            <person name="Yang S."/>
        </authorList>
    </citation>
    <scope>NUCLEOTIDE SEQUENCE [LARGE SCALE GENOMIC DNA]</scope>
    <source>
        <strain evidence="7">ATCC 51364 / DSM 43886 / JCM 6844 / KCTC 9398 / NBRC 14523 / NRRL B-16468 / INA 2240</strain>
    </source>
</reference>
<keyword evidence="7" id="KW-1185">Reference proteome</keyword>
<keyword evidence="2 4" id="KW-0479">Metal-binding</keyword>
<dbReference type="InterPro" id="IPR006035">
    <property type="entry name" value="Ureohydrolase"/>
</dbReference>
<dbReference type="PANTHER" id="PTHR11358:SF26">
    <property type="entry name" value="GUANIDINO ACID HYDROLASE, MITOCHONDRIAL"/>
    <property type="match status" value="1"/>
</dbReference>
<feature type="binding site" evidence="4">
    <location>
        <position position="140"/>
    </location>
    <ligand>
        <name>Mn(2+)</name>
        <dbReference type="ChEBI" id="CHEBI:29035"/>
        <label>1</label>
    </ligand>
</feature>
<dbReference type="Proteomes" id="UP000325787">
    <property type="component" value="Chromosome"/>
</dbReference>
<evidence type="ECO:0000256" key="2">
    <source>
        <dbReference type="ARBA" id="ARBA00022723"/>
    </source>
</evidence>
<evidence type="ECO:0000256" key="1">
    <source>
        <dbReference type="ARBA" id="ARBA00009227"/>
    </source>
</evidence>
<proteinExistence type="inferred from homology"/>
<dbReference type="KEGG" id="ssyi:EKG83_00975"/>
<comment type="cofactor">
    <cofactor evidence="4">
        <name>Mn(2+)</name>
        <dbReference type="ChEBI" id="CHEBI:29035"/>
    </cofactor>
    <text evidence="4">Binds 2 manganese ions per subunit.</text>
</comment>
<dbReference type="InterPro" id="IPR020855">
    <property type="entry name" value="Ureohydrolase_Mn_BS"/>
</dbReference>
<comment type="similarity">
    <text evidence="1">Belongs to the arginase family. Agmatinase subfamily.</text>
</comment>
<dbReference type="OrthoDB" id="9788689at2"/>
<dbReference type="PROSITE" id="PS51409">
    <property type="entry name" value="ARGINASE_2"/>
    <property type="match status" value="1"/>
</dbReference>
<dbReference type="GO" id="GO:0033389">
    <property type="term" value="P:putrescine biosynthetic process from arginine, via agmatine"/>
    <property type="evidence" value="ECO:0007669"/>
    <property type="project" value="TreeGrafter"/>
</dbReference>
<feature type="binding site" evidence="4">
    <location>
        <position position="163"/>
    </location>
    <ligand>
        <name>Mn(2+)</name>
        <dbReference type="ChEBI" id="CHEBI:29035"/>
        <label>1</label>
    </ligand>
</feature>
<dbReference type="SUPFAM" id="SSF52768">
    <property type="entry name" value="Arginase/deacetylase"/>
    <property type="match status" value="1"/>
</dbReference>
<dbReference type="Gene3D" id="3.40.800.10">
    <property type="entry name" value="Ureohydrolase domain"/>
    <property type="match status" value="1"/>
</dbReference>
<name>A0A5Q0GQG7_SACSY</name>
<dbReference type="PROSITE" id="PS01053">
    <property type="entry name" value="ARGINASE_1"/>
    <property type="match status" value="1"/>
</dbReference>
<dbReference type="PIRSF" id="PIRSF036979">
    <property type="entry name" value="Arginase"/>
    <property type="match status" value="1"/>
</dbReference>
<feature type="binding site" evidence="4">
    <location>
        <position position="167"/>
    </location>
    <ligand>
        <name>Mn(2+)</name>
        <dbReference type="ChEBI" id="CHEBI:29035"/>
        <label>1</label>
    </ligand>
</feature>
<evidence type="ECO:0000256" key="4">
    <source>
        <dbReference type="PIRSR" id="PIRSR036979-1"/>
    </source>
</evidence>
<dbReference type="PANTHER" id="PTHR11358">
    <property type="entry name" value="ARGINASE/AGMATINASE"/>
    <property type="match status" value="1"/>
</dbReference>
<organism evidence="6 7">
    <name type="scientific">Saccharothrix syringae</name>
    <name type="common">Nocardiopsis syringae</name>
    <dbReference type="NCBI Taxonomy" id="103733"/>
    <lineage>
        <taxon>Bacteria</taxon>
        <taxon>Bacillati</taxon>
        <taxon>Actinomycetota</taxon>
        <taxon>Actinomycetes</taxon>
        <taxon>Pseudonocardiales</taxon>
        <taxon>Pseudonocardiaceae</taxon>
        <taxon>Saccharothrix</taxon>
    </lineage>
</organism>
<dbReference type="AlphaFoldDB" id="A0A5Q0GQG7"/>
<dbReference type="InterPro" id="IPR023696">
    <property type="entry name" value="Ureohydrolase_dom_sf"/>
</dbReference>
<evidence type="ECO:0000313" key="7">
    <source>
        <dbReference type="Proteomes" id="UP000325787"/>
    </source>
</evidence>
<sequence length="321" mass="33740">MAATEATAPFRPAAGVLGLPAADLDALLTGGLTADAVVLGVPFDGGVPGLPGQRHGPELLRHHSPSHPWEVDGAGRLGGVLDPVSRRGVLTGRRVFDLGDLGSVPIDPRVPRAAYYRTLRELSAQLADHTRVPVFIGGDHSVTGPIATGLADVHGPLDLVCFDAHLDFHSRPIPDFADLTHADFIGHLLQVGAIARADVHGVRAYLPAEAGPVPPEVTSRYAFEPAPHPGAAPVHLSVDLDVIDPAEFPGTGHPEPGGYRLRELLAAVGHVCRTRRVVGVDIVEATYEEHANRVTGTTIATVLMTCLRALLEEPDEAEGDA</sequence>